<proteinExistence type="predicted"/>
<evidence type="ECO:0000313" key="1">
    <source>
        <dbReference type="EMBL" id="PRP79541.1"/>
    </source>
</evidence>
<organism evidence="1 2">
    <name type="scientific">Planoprotostelium fungivorum</name>
    <dbReference type="NCBI Taxonomy" id="1890364"/>
    <lineage>
        <taxon>Eukaryota</taxon>
        <taxon>Amoebozoa</taxon>
        <taxon>Evosea</taxon>
        <taxon>Variosea</taxon>
        <taxon>Cavosteliida</taxon>
        <taxon>Cavosteliaceae</taxon>
        <taxon>Planoprotostelium</taxon>
    </lineage>
</organism>
<keyword evidence="2" id="KW-1185">Reference proteome</keyword>
<dbReference type="Proteomes" id="UP000241769">
    <property type="component" value="Unassembled WGS sequence"/>
</dbReference>
<dbReference type="AlphaFoldDB" id="A0A2P6N6F7"/>
<evidence type="ECO:0000313" key="2">
    <source>
        <dbReference type="Proteomes" id="UP000241769"/>
    </source>
</evidence>
<accession>A0A2P6N6F7</accession>
<reference evidence="1 2" key="1">
    <citation type="journal article" date="2018" name="Genome Biol. Evol.">
        <title>Multiple Roots of Fruiting Body Formation in Amoebozoa.</title>
        <authorList>
            <person name="Hillmann F."/>
            <person name="Forbes G."/>
            <person name="Novohradska S."/>
            <person name="Ferling I."/>
            <person name="Riege K."/>
            <person name="Groth M."/>
            <person name="Westermann M."/>
            <person name="Marz M."/>
            <person name="Spaller T."/>
            <person name="Winckler T."/>
            <person name="Schaap P."/>
            <person name="Glockner G."/>
        </authorList>
    </citation>
    <scope>NUCLEOTIDE SEQUENCE [LARGE SCALE GENOMIC DNA]</scope>
    <source>
        <strain evidence="1 2">Jena</strain>
    </source>
</reference>
<comment type="caution">
    <text evidence="1">The sequence shown here is derived from an EMBL/GenBank/DDBJ whole genome shotgun (WGS) entry which is preliminary data.</text>
</comment>
<dbReference type="InParanoid" id="A0A2P6N6F7"/>
<dbReference type="EMBL" id="MDYQ01000180">
    <property type="protein sequence ID" value="PRP79541.1"/>
    <property type="molecule type" value="Genomic_DNA"/>
</dbReference>
<protein>
    <submittedName>
        <fullName evidence="1">Uncharacterized protein</fullName>
    </submittedName>
</protein>
<gene>
    <name evidence="1" type="ORF">PROFUN_12774</name>
</gene>
<name>A0A2P6N6F7_9EUKA</name>
<sequence>MENASGLFPLGELNYPDWPIHTSYHHKMDPNESKDKEPEFLVPLTHPTPLGLKEMCGNLSWVFKERNIVQSQTHHTTWEMGSQLEQSLQSNRKISMLKDRAFELLSEWEKELPPGCFNFIMESLGRKNRMLLSHGRYEDMPHQIEQTYNSSVSNSRPVLIRNPNVILPVKERLKGVMGDRSNSDG</sequence>